<dbReference type="PANTHER" id="PTHR12741">
    <property type="entry name" value="LYST-INTERACTING PROTEIN LIP5 DOPAMINE RESPONSIVE PROTEIN DRG-1"/>
    <property type="match status" value="1"/>
</dbReference>
<keyword evidence="4" id="KW-1185">Reference proteome</keyword>
<keyword evidence="1" id="KW-1133">Transmembrane helix</keyword>
<evidence type="ECO:0000259" key="2">
    <source>
        <dbReference type="SMART" id="SM01205"/>
    </source>
</evidence>
<organism evidence="3 4">
    <name type="scientific">Datura stramonium</name>
    <name type="common">Jimsonweed</name>
    <name type="synonym">Common thornapple</name>
    <dbReference type="NCBI Taxonomy" id="4076"/>
    <lineage>
        <taxon>Eukaryota</taxon>
        <taxon>Viridiplantae</taxon>
        <taxon>Streptophyta</taxon>
        <taxon>Embryophyta</taxon>
        <taxon>Tracheophyta</taxon>
        <taxon>Spermatophyta</taxon>
        <taxon>Magnoliopsida</taxon>
        <taxon>eudicotyledons</taxon>
        <taxon>Gunneridae</taxon>
        <taxon>Pentapetalae</taxon>
        <taxon>asterids</taxon>
        <taxon>lamiids</taxon>
        <taxon>Solanales</taxon>
        <taxon>Solanaceae</taxon>
        <taxon>Solanoideae</taxon>
        <taxon>Datureae</taxon>
        <taxon>Datura</taxon>
    </lineage>
</organism>
<dbReference type="SMART" id="SM01205">
    <property type="entry name" value="FKS1_dom1"/>
    <property type="match status" value="1"/>
</dbReference>
<name>A0ABS8T885_DATST</name>
<gene>
    <name evidence="3" type="ORF">HAX54_003870</name>
</gene>
<keyword evidence="1" id="KW-0472">Membrane</keyword>
<evidence type="ECO:0000256" key="1">
    <source>
        <dbReference type="SAM" id="Phobius"/>
    </source>
</evidence>
<dbReference type="Proteomes" id="UP000823775">
    <property type="component" value="Unassembled WGS sequence"/>
</dbReference>
<sequence length="188" mass="21872">MAMELNKILKITLMRTLADHFCPQLCENAFLNRIVKPIYDTIRAEVDNSRNGTAPHSAWRNYDDINEYFWSRRCFDKLKWPIDIGSTFFVTTNKGKKAAIIVAWEGKSTVAGFESRRFRRVLTIFFTWRKRRFLQSLLDAGMQCRLSQGRPRGHGVRMVLKSVVAAGWIVVFGVFYGRIWTQRNTDGN</sequence>
<dbReference type="PANTHER" id="PTHR12741:SF7">
    <property type="entry name" value="CALLOSE SYNTHASE 12"/>
    <property type="match status" value="1"/>
</dbReference>
<accession>A0ABS8T885</accession>
<evidence type="ECO:0000313" key="4">
    <source>
        <dbReference type="Proteomes" id="UP000823775"/>
    </source>
</evidence>
<dbReference type="Pfam" id="PF14288">
    <property type="entry name" value="FKS1_dom1"/>
    <property type="match status" value="1"/>
</dbReference>
<dbReference type="InterPro" id="IPR026899">
    <property type="entry name" value="FKS1-like_dom1"/>
</dbReference>
<comment type="caution">
    <text evidence="3">The sequence shown here is derived from an EMBL/GenBank/DDBJ whole genome shotgun (WGS) entry which is preliminary data.</text>
</comment>
<proteinExistence type="predicted"/>
<dbReference type="EMBL" id="JACEIK010001178">
    <property type="protein sequence ID" value="MCD7466832.1"/>
    <property type="molecule type" value="Genomic_DNA"/>
</dbReference>
<evidence type="ECO:0000313" key="3">
    <source>
        <dbReference type="EMBL" id="MCD7466832.1"/>
    </source>
</evidence>
<feature type="transmembrane region" description="Helical" evidence="1">
    <location>
        <begin position="158"/>
        <end position="179"/>
    </location>
</feature>
<reference evidence="3 4" key="1">
    <citation type="journal article" date="2021" name="BMC Genomics">
        <title>Datura genome reveals duplications of psychoactive alkaloid biosynthetic genes and high mutation rate following tissue culture.</title>
        <authorList>
            <person name="Rajewski A."/>
            <person name="Carter-House D."/>
            <person name="Stajich J."/>
            <person name="Litt A."/>
        </authorList>
    </citation>
    <scope>NUCLEOTIDE SEQUENCE [LARGE SCALE GENOMIC DNA]</scope>
    <source>
        <strain evidence="3">AR-01</strain>
    </source>
</reference>
<protein>
    <recommendedName>
        <fullName evidence="2">1,3-beta-glucan synthase component FKS1-like domain-containing protein</fullName>
    </recommendedName>
</protein>
<keyword evidence="1" id="KW-0812">Transmembrane</keyword>
<feature type="domain" description="1,3-beta-glucan synthase component FKS1-like" evidence="2">
    <location>
        <begin position="1"/>
        <end position="83"/>
    </location>
</feature>